<keyword evidence="5 9" id="KW-0472">Membrane</keyword>
<dbReference type="Gramene" id="PUZ75763">
    <property type="protein sequence ID" value="PUZ75763"/>
    <property type="gene ID" value="GQ55_1G233000"/>
</dbReference>
<dbReference type="PANTHER" id="PTHR31044:SF47">
    <property type="entry name" value="CARBOHYDRATE-BINDING X8 DOMAIN SUPERFAMILY PROTEIN"/>
    <property type="match status" value="1"/>
</dbReference>
<dbReference type="PANTHER" id="PTHR31044">
    <property type="entry name" value="BETA-1,3 GLUCANASE"/>
    <property type="match status" value="1"/>
</dbReference>
<evidence type="ECO:0000313" key="12">
    <source>
        <dbReference type="Proteomes" id="UP000244336"/>
    </source>
</evidence>
<dbReference type="InterPro" id="IPR012946">
    <property type="entry name" value="X8"/>
</dbReference>
<dbReference type="EMBL" id="CM009749">
    <property type="protein sequence ID" value="PUZ75763.1"/>
    <property type="molecule type" value="Genomic_DNA"/>
</dbReference>
<name>A0A2T7F6Q1_9POAL</name>
<keyword evidence="4" id="KW-0732">Signal</keyword>
<dbReference type="GO" id="GO:0098552">
    <property type="term" value="C:side of membrane"/>
    <property type="evidence" value="ECO:0007669"/>
    <property type="project" value="UniProtKB-KW"/>
</dbReference>
<evidence type="ECO:0000256" key="4">
    <source>
        <dbReference type="ARBA" id="ARBA00022729"/>
    </source>
</evidence>
<organism evidence="11 12">
    <name type="scientific">Panicum hallii var. hallii</name>
    <dbReference type="NCBI Taxonomy" id="1504633"/>
    <lineage>
        <taxon>Eukaryota</taxon>
        <taxon>Viridiplantae</taxon>
        <taxon>Streptophyta</taxon>
        <taxon>Embryophyta</taxon>
        <taxon>Tracheophyta</taxon>
        <taxon>Spermatophyta</taxon>
        <taxon>Magnoliopsida</taxon>
        <taxon>Liliopsida</taxon>
        <taxon>Poales</taxon>
        <taxon>Poaceae</taxon>
        <taxon>PACMAD clade</taxon>
        <taxon>Panicoideae</taxon>
        <taxon>Panicodae</taxon>
        <taxon>Paniceae</taxon>
        <taxon>Panicinae</taxon>
        <taxon>Panicum</taxon>
        <taxon>Panicum sect. Panicum</taxon>
    </lineage>
</organism>
<feature type="region of interest" description="Disordered" evidence="8">
    <location>
        <begin position="224"/>
        <end position="267"/>
    </location>
</feature>
<dbReference type="AlphaFoldDB" id="A0A2T7F6Q1"/>
<accession>A0A2T7F6Q1</accession>
<keyword evidence="9" id="KW-0812">Transmembrane</keyword>
<feature type="compositionally biased region" description="Low complexity" evidence="8">
    <location>
        <begin position="224"/>
        <end position="251"/>
    </location>
</feature>
<feature type="domain" description="X8" evidence="10">
    <location>
        <begin position="137"/>
        <end position="223"/>
    </location>
</feature>
<reference evidence="11 12" key="1">
    <citation type="submission" date="2018-04" db="EMBL/GenBank/DDBJ databases">
        <title>WGS assembly of Panicum hallii var. hallii HAL2.</title>
        <authorList>
            <person name="Lovell J."/>
            <person name="Jenkins J."/>
            <person name="Lowry D."/>
            <person name="Mamidi S."/>
            <person name="Sreedasyam A."/>
            <person name="Weng X."/>
            <person name="Barry K."/>
            <person name="Bonette J."/>
            <person name="Campitelli B."/>
            <person name="Daum C."/>
            <person name="Gordon S."/>
            <person name="Gould B."/>
            <person name="Lipzen A."/>
            <person name="MacQueen A."/>
            <person name="Palacio-Mejia J."/>
            <person name="Plott C."/>
            <person name="Shakirov E."/>
            <person name="Shu S."/>
            <person name="Yoshinaga Y."/>
            <person name="Zane M."/>
            <person name="Rokhsar D."/>
            <person name="Grimwood J."/>
            <person name="Schmutz J."/>
            <person name="Juenger T."/>
        </authorList>
    </citation>
    <scope>NUCLEOTIDE SEQUENCE [LARGE SCALE GENOMIC DNA]</scope>
    <source>
        <strain evidence="12">cv. HAL2</strain>
    </source>
</reference>
<evidence type="ECO:0000256" key="3">
    <source>
        <dbReference type="ARBA" id="ARBA00022622"/>
    </source>
</evidence>
<keyword evidence="2" id="KW-1003">Cell membrane</keyword>
<dbReference type="STRING" id="1504633.A0A2T7F6Q1"/>
<dbReference type="OrthoDB" id="417697at2759"/>
<evidence type="ECO:0000256" key="5">
    <source>
        <dbReference type="ARBA" id="ARBA00023136"/>
    </source>
</evidence>
<proteinExistence type="predicted"/>
<protein>
    <recommendedName>
        <fullName evidence="10">X8 domain-containing protein</fullName>
    </recommendedName>
</protein>
<dbReference type="InterPro" id="IPR044788">
    <property type="entry name" value="X8_dom_prot"/>
</dbReference>
<evidence type="ECO:0000256" key="2">
    <source>
        <dbReference type="ARBA" id="ARBA00022475"/>
    </source>
</evidence>
<dbReference type="Pfam" id="PF07983">
    <property type="entry name" value="X8"/>
    <property type="match status" value="1"/>
</dbReference>
<dbReference type="Proteomes" id="UP000244336">
    <property type="component" value="Chromosome 1"/>
</dbReference>
<comment type="subcellular location">
    <subcellularLocation>
        <location evidence="1">Cell membrane</location>
        <topology evidence="1">Lipid-anchor</topology>
        <topology evidence="1">GPI-anchor</topology>
    </subcellularLocation>
</comment>
<feature type="transmembrane region" description="Helical" evidence="9">
    <location>
        <begin position="112"/>
        <end position="133"/>
    </location>
</feature>
<feature type="compositionally biased region" description="Basic residues" evidence="8">
    <location>
        <begin position="1"/>
        <end position="11"/>
    </location>
</feature>
<evidence type="ECO:0000256" key="6">
    <source>
        <dbReference type="ARBA" id="ARBA00023157"/>
    </source>
</evidence>
<keyword evidence="6" id="KW-1015">Disulfide bond</keyword>
<feature type="compositionally biased region" description="Low complexity" evidence="8">
    <location>
        <begin position="52"/>
        <end position="64"/>
    </location>
</feature>
<keyword evidence="12" id="KW-1185">Reference proteome</keyword>
<dbReference type="FunFam" id="1.20.58.1040:FF:000001">
    <property type="entry name" value="Glucan endo-1,3-beta-glucosidase 4"/>
    <property type="match status" value="1"/>
</dbReference>
<dbReference type="GO" id="GO:0009506">
    <property type="term" value="C:plasmodesma"/>
    <property type="evidence" value="ECO:0007669"/>
    <property type="project" value="UniProtKB-ARBA"/>
</dbReference>
<evidence type="ECO:0000256" key="1">
    <source>
        <dbReference type="ARBA" id="ARBA00004609"/>
    </source>
</evidence>
<feature type="region of interest" description="Disordered" evidence="8">
    <location>
        <begin position="1"/>
        <end position="65"/>
    </location>
</feature>
<sequence length="292" mass="30965">MTPATKRRKRQPYIIQFSPTRPDVHPSTQRKTTRRQKRKQLVEGRSGRRRSSLPAAAPTATPLSHIPTHAHRPPSHIPFSPPLFPPPDRRPFPTFRPLGSHHMLRRRGRLPAAPWLVAVTLSALLLAAARPAVGAAAWCIARSGASEKALQSALDYACGPAGGADCAPIQASGLCYLPNTLAAHASYAFNSIFQRSRAAPGACDFAGTATVTLTDPSYGSCTYPSSPSTAGQSGTPGSTSSTPSSTFKSPPGTGGLSPPDVDSTDSYAETPPAASFLSLALSCFMYMFLQLW</sequence>
<evidence type="ECO:0000259" key="10">
    <source>
        <dbReference type="SMART" id="SM00768"/>
    </source>
</evidence>
<dbReference type="GO" id="GO:0005886">
    <property type="term" value="C:plasma membrane"/>
    <property type="evidence" value="ECO:0007669"/>
    <property type="project" value="UniProtKB-SubCell"/>
</dbReference>
<dbReference type="Gene3D" id="1.20.58.1040">
    <property type="match status" value="1"/>
</dbReference>
<evidence type="ECO:0000256" key="8">
    <source>
        <dbReference type="SAM" id="MobiDB-lite"/>
    </source>
</evidence>
<evidence type="ECO:0000313" key="11">
    <source>
        <dbReference type="EMBL" id="PUZ75763.1"/>
    </source>
</evidence>
<evidence type="ECO:0000256" key="9">
    <source>
        <dbReference type="SAM" id="Phobius"/>
    </source>
</evidence>
<dbReference type="SMART" id="SM00768">
    <property type="entry name" value="X8"/>
    <property type="match status" value="1"/>
</dbReference>
<keyword evidence="9" id="KW-1133">Transmembrane helix</keyword>
<keyword evidence="3" id="KW-0336">GPI-anchor</keyword>
<keyword evidence="3" id="KW-0449">Lipoprotein</keyword>
<evidence type="ECO:0000256" key="7">
    <source>
        <dbReference type="ARBA" id="ARBA00023180"/>
    </source>
</evidence>
<keyword evidence="7" id="KW-0325">Glycoprotein</keyword>
<gene>
    <name evidence="11" type="ORF">GQ55_1G233000</name>
</gene>